<dbReference type="EMBL" id="FOMB01000004">
    <property type="protein sequence ID" value="SFC37983.1"/>
    <property type="molecule type" value="Genomic_DNA"/>
</dbReference>
<accession>A0A1I1IW88</accession>
<protein>
    <submittedName>
        <fullName evidence="1">Uncharacterized protein</fullName>
    </submittedName>
</protein>
<organism evidence="1 2">
    <name type="scientific">Devosia psychrophila</name>
    <dbReference type="NCBI Taxonomy" id="728005"/>
    <lineage>
        <taxon>Bacteria</taxon>
        <taxon>Pseudomonadati</taxon>
        <taxon>Pseudomonadota</taxon>
        <taxon>Alphaproteobacteria</taxon>
        <taxon>Hyphomicrobiales</taxon>
        <taxon>Devosiaceae</taxon>
        <taxon>Devosia</taxon>
    </lineage>
</organism>
<evidence type="ECO:0000313" key="2">
    <source>
        <dbReference type="Proteomes" id="UP000182258"/>
    </source>
</evidence>
<proteinExistence type="predicted"/>
<name>A0A1I1IW88_9HYPH</name>
<gene>
    <name evidence="1" type="ORF">SAMN04488059_104171</name>
</gene>
<dbReference type="STRING" id="728005.SAMN04488059_104171"/>
<dbReference type="Proteomes" id="UP000182258">
    <property type="component" value="Unassembled WGS sequence"/>
</dbReference>
<reference evidence="1 2" key="1">
    <citation type="submission" date="2016-10" db="EMBL/GenBank/DDBJ databases">
        <authorList>
            <person name="de Groot N.N."/>
        </authorList>
    </citation>
    <scope>NUCLEOTIDE SEQUENCE [LARGE SCALE GENOMIC DNA]</scope>
    <source>
        <strain evidence="1 2">CGMCC 1.10210</strain>
    </source>
</reference>
<dbReference type="AlphaFoldDB" id="A0A1I1IW88"/>
<sequence>MREALIVWGGWNGHEPQQGAEIIRDFSMRMVSQFASRGLFAPRSTTVLPKPLRVKPSFSGPQDL</sequence>
<evidence type="ECO:0000313" key="1">
    <source>
        <dbReference type="EMBL" id="SFC37983.1"/>
    </source>
</evidence>